<keyword evidence="1" id="KW-1133">Transmembrane helix</keyword>
<dbReference type="AlphaFoldDB" id="A0A5E4TDU0"/>
<evidence type="ECO:0000256" key="1">
    <source>
        <dbReference type="SAM" id="Phobius"/>
    </source>
</evidence>
<evidence type="ECO:0000313" key="3">
    <source>
        <dbReference type="Proteomes" id="UP000384354"/>
    </source>
</evidence>
<dbReference type="InterPro" id="IPR021741">
    <property type="entry name" value="DUF3311"/>
</dbReference>
<proteinExistence type="predicted"/>
<feature type="transmembrane region" description="Helical" evidence="1">
    <location>
        <begin position="42"/>
        <end position="61"/>
    </location>
</feature>
<sequence>MNENASLSRGRGWLWLLLLPFAGVLWVPFYNRLEPSLFGFPFFYWYQFAWVFVTALLTAWVHRRTAPADAATGGRS</sequence>
<keyword evidence="1" id="KW-0812">Transmembrane</keyword>
<dbReference type="OrthoDB" id="123261at2"/>
<organism evidence="2 3">
    <name type="scientific">Pandoraea cepalis</name>
    <dbReference type="NCBI Taxonomy" id="2508294"/>
    <lineage>
        <taxon>Bacteria</taxon>
        <taxon>Pseudomonadati</taxon>
        <taxon>Pseudomonadota</taxon>
        <taxon>Betaproteobacteria</taxon>
        <taxon>Burkholderiales</taxon>
        <taxon>Burkholderiaceae</taxon>
        <taxon>Pandoraea</taxon>
    </lineage>
</organism>
<evidence type="ECO:0000313" key="2">
    <source>
        <dbReference type="EMBL" id="VVD85957.1"/>
    </source>
</evidence>
<dbReference type="Pfam" id="PF11755">
    <property type="entry name" value="DUF3311"/>
    <property type="match status" value="1"/>
</dbReference>
<reference evidence="2 3" key="1">
    <citation type="submission" date="2019-08" db="EMBL/GenBank/DDBJ databases">
        <authorList>
            <person name="Peeters C."/>
        </authorList>
    </citation>
    <scope>NUCLEOTIDE SEQUENCE [LARGE SCALE GENOMIC DNA]</scope>
    <source>
        <strain evidence="2 3">LMG 31106</strain>
    </source>
</reference>
<dbReference type="PANTHER" id="PTHR40034">
    <property type="entry name" value="BSL5891 PROTEIN"/>
    <property type="match status" value="1"/>
</dbReference>
<dbReference type="RefSeq" id="WP_150562800.1">
    <property type="nucleotide sequence ID" value="NZ_CABPSL010000003.1"/>
</dbReference>
<keyword evidence="1" id="KW-0472">Membrane</keyword>
<dbReference type="Proteomes" id="UP000384354">
    <property type="component" value="Unassembled WGS sequence"/>
</dbReference>
<feature type="transmembrane region" description="Helical" evidence="1">
    <location>
        <begin position="12"/>
        <end position="30"/>
    </location>
</feature>
<dbReference type="PANTHER" id="PTHR40034:SF1">
    <property type="entry name" value="BSL5891 PROTEIN"/>
    <property type="match status" value="1"/>
</dbReference>
<dbReference type="EMBL" id="CABPSL010000003">
    <property type="protein sequence ID" value="VVD85957.1"/>
    <property type="molecule type" value="Genomic_DNA"/>
</dbReference>
<name>A0A5E4TDU0_9BURK</name>
<accession>A0A5E4TDU0</accession>
<protein>
    <submittedName>
        <fullName evidence="2">Membrane protein</fullName>
    </submittedName>
</protein>
<gene>
    <name evidence="2" type="ORF">PCE31106_01357</name>
</gene>